<evidence type="ECO:0008006" key="4">
    <source>
        <dbReference type="Google" id="ProtNLM"/>
    </source>
</evidence>
<sequence>MDVNWKYLLITFVLAAIVGGGTFWFSRVGELPAAVNLPEIQKPKETEIAKEENPLARAVEQGKEFLLRMEDEEKHGFHKYYYALEDRFEERLHTVYSASIIYTLLKIYDFDGDERIFKKLPQWGEFLLSMQNKTGKAEGAFHYSLYLSPEEKEEKFVVGTAALSIFTLLDLYERTETPEYLESAKLAGDWLLGMQQDNGIMKAYQRYEEGKWYYGTQESLLYNGQVLAALSRLYQVTQEEKYFNSAEKIAKHFEKRVEEDGCFLGDEYRSANPISSAWVVMALLDFYKVDPAEEGDELRSSSPFADARVHKEIIFNCSRELIKRQMTETADPLYQGRWNLAFSTSGNGWLAEVMMEMYHFCERENMTACQDYKTAVIKAIDWLMQFTYSEENSIALPNPKLAIGGIFWDYNNKYVRTDSVCHALNSYVGIIGYMLQ</sequence>
<dbReference type="InterPro" id="IPR008928">
    <property type="entry name" value="6-hairpin_glycosidase_sf"/>
</dbReference>
<dbReference type="AlphaFoldDB" id="A0A2M7UVU0"/>
<dbReference type="Proteomes" id="UP000230081">
    <property type="component" value="Unassembled WGS sequence"/>
</dbReference>
<dbReference type="SUPFAM" id="SSF48208">
    <property type="entry name" value="Six-hairpin glycosidases"/>
    <property type="match status" value="1"/>
</dbReference>
<dbReference type="EMBL" id="PFPA01000047">
    <property type="protein sequence ID" value="PIZ88109.1"/>
    <property type="molecule type" value="Genomic_DNA"/>
</dbReference>
<accession>A0A2M7UVU0</accession>
<dbReference type="GO" id="GO:0005975">
    <property type="term" value="P:carbohydrate metabolic process"/>
    <property type="evidence" value="ECO:0007669"/>
    <property type="project" value="InterPro"/>
</dbReference>
<evidence type="ECO:0000313" key="3">
    <source>
        <dbReference type="Proteomes" id="UP000230081"/>
    </source>
</evidence>
<feature type="transmembrane region" description="Helical" evidence="1">
    <location>
        <begin position="7"/>
        <end position="26"/>
    </location>
</feature>
<keyword evidence="1" id="KW-0472">Membrane</keyword>
<name>A0A2M7UVU0_9BACT</name>
<gene>
    <name evidence="2" type="ORF">COX91_01930</name>
</gene>
<reference evidence="3" key="1">
    <citation type="submission" date="2017-09" db="EMBL/GenBank/DDBJ databases">
        <title>Depth-based differentiation of microbial function through sediment-hosted aquifers and enrichment of novel symbionts in the deep terrestrial subsurface.</title>
        <authorList>
            <person name="Probst A.J."/>
            <person name="Ladd B."/>
            <person name="Jarett J.K."/>
            <person name="Geller-Mcgrath D.E."/>
            <person name="Sieber C.M.K."/>
            <person name="Emerson J.B."/>
            <person name="Anantharaman K."/>
            <person name="Thomas B.C."/>
            <person name="Malmstrom R."/>
            <person name="Stieglmeier M."/>
            <person name="Klingl A."/>
            <person name="Woyke T."/>
            <person name="Ryan C.M."/>
            <person name="Banfield J.F."/>
        </authorList>
    </citation>
    <scope>NUCLEOTIDE SEQUENCE [LARGE SCALE GENOMIC DNA]</scope>
</reference>
<dbReference type="Gene3D" id="1.50.10.20">
    <property type="match status" value="2"/>
</dbReference>
<evidence type="ECO:0000256" key="1">
    <source>
        <dbReference type="SAM" id="Phobius"/>
    </source>
</evidence>
<comment type="caution">
    <text evidence="2">The sequence shown here is derived from an EMBL/GenBank/DDBJ whole genome shotgun (WGS) entry which is preliminary data.</text>
</comment>
<proteinExistence type="predicted"/>
<protein>
    <recommendedName>
        <fullName evidence="4">Squalene cyclase C-terminal domain-containing protein</fullName>
    </recommendedName>
</protein>
<organism evidence="2 3">
    <name type="scientific">Candidatus Nealsonbacteria bacterium CG_4_10_14_0_2_um_filter_39_15</name>
    <dbReference type="NCBI Taxonomy" id="1974681"/>
    <lineage>
        <taxon>Bacteria</taxon>
        <taxon>Candidatus Nealsoniibacteriota</taxon>
    </lineage>
</organism>
<keyword evidence="1" id="KW-1133">Transmembrane helix</keyword>
<keyword evidence="1" id="KW-0812">Transmembrane</keyword>
<evidence type="ECO:0000313" key="2">
    <source>
        <dbReference type="EMBL" id="PIZ88109.1"/>
    </source>
</evidence>